<dbReference type="OrthoDB" id="6682367at2759"/>
<keyword evidence="3" id="KW-1185">Reference proteome</keyword>
<dbReference type="SMART" id="SM00516">
    <property type="entry name" value="SEC14"/>
    <property type="match status" value="1"/>
</dbReference>
<dbReference type="RefSeq" id="XP_005179204.1">
    <property type="nucleotide sequence ID" value="XM_005179147.3"/>
</dbReference>
<evidence type="ECO:0000259" key="1">
    <source>
        <dbReference type="PROSITE" id="PS50191"/>
    </source>
</evidence>
<dbReference type="VEuPathDB" id="VectorBase:MDOA012437"/>
<dbReference type="KEGG" id="mde:101893910"/>
<proteinExistence type="predicted"/>
<reference evidence="2" key="1">
    <citation type="submission" date="2020-05" db="UniProtKB">
        <authorList>
            <consortium name="EnsemblMetazoa"/>
        </authorList>
    </citation>
    <scope>IDENTIFICATION</scope>
    <source>
        <strain evidence="2">Aabys</strain>
    </source>
</reference>
<evidence type="ECO:0000313" key="2">
    <source>
        <dbReference type="EnsemblMetazoa" id="MDOA012437-PA"/>
    </source>
</evidence>
<dbReference type="InterPro" id="IPR036865">
    <property type="entry name" value="CRAL-TRIO_dom_sf"/>
</dbReference>
<organism evidence="2">
    <name type="scientific">Musca domestica</name>
    <name type="common">House fly</name>
    <dbReference type="NCBI Taxonomy" id="7370"/>
    <lineage>
        <taxon>Eukaryota</taxon>
        <taxon>Metazoa</taxon>
        <taxon>Ecdysozoa</taxon>
        <taxon>Arthropoda</taxon>
        <taxon>Hexapoda</taxon>
        <taxon>Insecta</taxon>
        <taxon>Pterygota</taxon>
        <taxon>Neoptera</taxon>
        <taxon>Endopterygota</taxon>
        <taxon>Diptera</taxon>
        <taxon>Brachycera</taxon>
        <taxon>Muscomorpha</taxon>
        <taxon>Muscoidea</taxon>
        <taxon>Muscidae</taxon>
        <taxon>Musca</taxon>
    </lineage>
</organism>
<dbReference type="GO" id="GO:1902936">
    <property type="term" value="F:phosphatidylinositol bisphosphate binding"/>
    <property type="evidence" value="ECO:0007669"/>
    <property type="project" value="TreeGrafter"/>
</dbReference>
<dbReference type="InterPro" id="IPR001251">
    <property type="entry name" value="CRAL-TRIO_dom"/>
</dbReference>
<dbReference type="SUPFAM" id="SSF52087">
    <property type="entry name" value="CRAL/TRIO domain"/>
    <property type="match status" value="1"/>
</dbReference>
<dbReference type="PANTHER" id="PTHR10174:SF216">
    <property type="entry name" value="CRAL-TRIO DOMAIN-CONTAINING PROTEIN-RELATED"/>
    <property type="match status" value="1"/>
</dbReference>
<evidence type="ECO:0000313" key="3">
    <source>
        <dbReference type="Proteomes" id="UP001652621"/>
    </source>
</evidence>
<dbReference type="AlphaFoldDB" id="A0A1I8N7P8"/>
<sequence>MSQVKPLPEDIQKVAIEELGEVPSRIPADLEALKEWIRIQPHLRARMDDQFLIQFLRGSKYSLEKAKEKVDLYFSLKSKYPNMFSPCNVDDPKFRQMHNLGCYVLLPKPLNGNGCRICVGRFSYSPDNLNIEDIYPPTCAMFEITFLTDPHASIHGFVFVFDFGECTASHLLQFTPTFCKKVISFLEKSMPCRIRAAYFINVPSVAQQILRVIFTLCSEKLRQRLFIIGNNINDLTKYIPLEYLPKDYGGNNGSLNELIKEYNKTFDSFREYFKENAQYGTDESLRIGKPIDLDGPFGMGGSFRKLAVD</sequence>
<dbReference type="Pfam" id="PF00650">
    <property type="entry name" value="CRAL_TRIO"/>
    <property type="match status" value="1"/>
</dbReference>
<dbReference type="SUPFAM" id="SSF46938">
    <property type="entry name" value="CRAL/TRIO N-terminal domain"/>
    <property type="match status" value="1"/>
</dbReference>
<dbReference type="Proteomes" id="UP001652621">
    <property type="component" value="Unplaced"/>
</dbReference>
<dbReference type="GO" id="GO:0016020">
    <property type="term" value="C:membrane"/>
    <property type="evidence" value="ECO:0007669"/>
    <property type="project" value="TreeGrafter"/>
</dbReference>
<gene>
    <name evidence="2" type="primary">101893910</name>
    <name evidence="4" type="synonym">LOC101893910</name>
</gene>
<dbReference type="eggNOG" id="KOG1471">
    <property type="taxonomic scope" value="Eukaryota"/>
</dbReference>
<dbReference type="Gene3D" id="1.20.5.1200">
    <property type="entry name" value="Alpha-tocopherol transfer"/>
    <property type="match status" value="1"/>
</dbReference>
<dbReference type="EnsemblMetazoa" id="MDOA012437-RA">
    <property type="protein sequence ID" value="MDOA012437-PA"/>
    <property type="gene ID" value="MDOA012437"/>
</dbReference>
<accession>A0A1I8N7P8</accession>
<dbReference type="GeneID" id="101893910"/>
<dbReference type="PRINTS" id="PR00180">
    <property type="entry name" value="CRETINALDHBP"/>
</dbReference>
<protein>
    <submittedName>
        <fullName evidence="4">Alpha-tocopherol transfer protein-like</fullName>
    </submittedName>
</protein>
<dbReference type="InterPro" id="IPR036273">
    <property type="entry name" value="CRAL/TRIO_N_dom_sf"/>
</dbReference>
<dbReference type="VEuPathDB" id="VectorBase:MDOMA2_006689"/>
<name>A0A1I8N7P8_MUSDO</name>
<dbReference type="Gene3D" id="1.10.8.20">
    <property type="entry name" value="N-terminal domain of phosphatidylinositol transfer protein sec14p"/>
    <property type="match status" value="1"/>
</dbReference>
<evidence type="ECO:0000313" key="4">
    <source>
        <dbReference type="RefSeq" id="XP_005179204.1"/>
    </source>
</evidence>
<reference evidence="4" key="2">
    <citation type="submission" date="2025-04" db="UniProtKB">
        <authorList>
            <consortium name="RefSeq"/>
        </authorList>
    </citation>
    <scope>IDENTIFICATION</scope>
    <source>
        <strain evidence="4">Aabys</strain>
    </source>
</reference>
<dbReference type="Gene3D" id="3.40.525.10">
    <property type="entry name" value="CRAL-TRIO lipid binding domain"/>
    <property type="match status" value="1"/>
</dbReference>
<dbReference type="PROSITE" id="PS50191">
    <property type="entry name" value="CRAL_TRIO"/>
    <property type="match status" value="1"/>
</dbReference>
<feature type="domain" description="CRAL-TRIO" evidence="1">
    <location>
        <begin position="119"/>
        <end position="256"/>
    </location>
</feature>
<dbReference type="PANTHER" id="PTHR10174">
    <property type="entry name" value="ALPHA-TOCOPHEROL TRANSFER PROTEIN-RELATED"/>
    <property type="match status" value="1"/>
</dbReference>
<dbReference type="CDD" id="cd00170">
    <property type="entry name" value="SEC14"/>
    <property type="match status" value="1"/>
</dbReference>